<feature type="domain" description="EamA" evidence="9">
    <location>
        <begin position="13"/>
        <end position="151"/>
    </location>
</feature>
<keyword evidence="6 8" id="KW-1133">Transmembrane helix</keyword>
<feature type="transmembrane region" description="Helical" evidence="8">
    <location>
        <begin position="82"/>
        <end position="101"/>
    </location>
</feature>
<feature type="transmembrane region" description="Helical" evidence="8">
    <location>
        <begin position="160"/>
        <end position="176"/>
    </location>
</feature>
<dbReference type="Proteomes" id="UP000308230">
    <property type="component" value="Unassembled WGS sequence"/>
</dbReference>
<feature type="transmembrane region" description="Helical" evidence="8">
    <location>
        <begin position="183"/>
        <end position="203"/>
    </location>
</feature>
<keyword evidence="7 8" id="KW-0472">Membrane</keyword>
<evidence type="ECO:0000313" key="11">
    <source>
        <dbReference type="Proteomes" id="UP000308230"/>
    </source>
</evidence>
<comment type="caution">
    <text evidence="10">The sequence shown here is derived from an EMBL/GenBank/DDBJ whole genome shotgun (WGS) entry which is preliminary data.</text>
</comment>
<protein>
    <submittedName>
        <fullName evidence="10">EamA family transporter RarD</fullName>
    </submittedName>
</protein>
<evidence type="ECO:0000256" key="4">
    <source>
        <dbReference type="ARBA" id="ARBA00022475"/>
    </source>
</evidence>
<gene>
    <name evidence="10" type="primary">rarD</name>
    <name evidence="10" type="ORF">FCL54_19085</name>
</gene>
<dbReference type="GO" id="GO:0005886">
    <property type="term" value="C:plasma membrane"/>
    <property type="evidence" value="ECO:0007669"/>
    <property type="project" value="UniProtKB-SubCell"/>
</dbReference>
<keyword evidence="3" id="KW-0813">Transport</keyword>
<feature type="transmembrane region" description="Helical" evidence="8">
    <location>
        <begin position="113"/>
        <end position="130"/>
    </location>
</feature>
<dbReference type="OrthoDB" id="369870at2"/>
<evidence type="ECO:0000256" key="3">
    <source>
        <dbReference type="ARBA" id="ARBA00022448"/>
    </source>
</evidence>
<evidence type="ECO:0000256" key="2">
    <source>
        <dbReference type="ARBA" id="ARBA00007362"/>
    </source>
</evidence>
<evidence type="ECO:0000256" key="8">
    <source>
        <dbReference type="SAM" id="Phobius"/>
    </source>
</evidence>
<reference evidence="10 11" key="1">
    <citation type="submission" date="2019-04" db="EMBL/GenBank/DDBJ databases">
        <title>Bacillus caeni sp. nov., a bacterium isolated from mangrove sediment.</title>
        <authorList>
            <person name="Huang H."/>
            <person name="Mo K."/>
            <person name="Hu Y."/>
        </authorList>
    </citation>
    <scope>NUCLEOTIDE SEQUENCE [LARGE SCALE GENOMIC DNA]</scope>
    <source>
        <strain evidence="10 11">HB172195</strain>
    </source>
</reference>
<keyword evidence="11" id="KW-1185">Reference proteome</keyword>
<feature type="transmembrane region" description="Helical" evidence="8">
    <location>
        <begin position="137"/>
        <end position="154"/>
    </location>
</feature>
<dbReference type="EMBL" id="SWLG01000017">
    <property type="protein sequence ID" value="TLS35759.1"/>
    <property type="molecule type" value="Genomic_DNA"/>
</dbReference>
<evidence type="ECO:0000256" key="5">
    <source>
        <dbReference type="ARBA" id="ARBA00022692"/>
    </source>
</evidence>
<name>A0A5R9EZ70_9BACL</name>
<dbReference type="PANTHER" id="PTHR22911:SF137">
    <property type="entry name" value="SOLUTE CARRIER FAMILY 35 MEMBER G2-RELATED"/>
    <property type="match status" value="1"/>
</dbReference>
<evidence type="ECO:0000256" key="7">
    <source>
        <dbReference type="ARBA" id="ARBA00023136"/>
    </source>
</evidence>
<organism evidence="10 11">
    <name type="scientific">Exobacillus caeni</name>
    <dbReference type="NCBI Taxonomy" id="2574798"/>
    <lineage>
        <taxon>Bacteria</taxon>
        <taxon>Bacillati</taxon>
        <taxon>Bacillota</taxon>
        <taxon>Bacilli</taxon>
        <taxon>Bacillales</taxon>
        <taxon>Guptibacillaceae</taxon>
        <taxon>Exobacillus</taxon>
    </lineage>
</organism>
<sequence length="316" mass="35334">MAMKTEQANEQLIGIAAAAGAYFLWGILPLYWKLVDNIPAGEILAHRILWSFVFMILVLVFTKKLKKFKQDFRELLRNRKKLVGITLASIFISINWFTYIWAVNNHHVIETSLGYYINPLVSVLLGILVLKERLSFWQLVSFMLALVGVLNMTFHFGSVPWVALSLAMSFGIYGLLKKLASLGALTGLTIETLILTPVALIYLSSLNTGGYNAFHLTETSTALLLFGAGIVTAIPLLLFASGANRITLSMIGFLQYIAPTLQLILGVFLYHESFTTTHLVSFIFIWIALIVFSLARTKFFTKLEPGVFHKTKSFEG</sequence>
<dbReference type="PANTHER" id="PTHR22911">
    <property type="entry name" value="ACYL-MALONYL CONDENSING ENZYME-RELATED"/>
    <property type="match status" value="1"/>
</dbReference>
<comment type="similarity">
    <text evidence="2">Belongs to the EamA transporter family.</text>
</comment>
<feature type="transmembrane region" description="Helical" evidence="8">
    <location>
        <begin position="253"/>
        <end position="271"/>
    </location>
</feature>
<dbReference type="InterPro" id="IPR037185">
    <property type="entry name" value="EmrE-like"/>
</dbReference>
<keyword evidence="5 8" id="KW-0812">Transmembrane</keyword>
<proteinExistence type="inferred from homology"/>
<accession>A0A5R9EZ70</accession>
<feature type="transmembrane region" description="Helical" evidence="8">
    <location>
        <begin position="12"/>
        <end position="32"/>
    </location>
</feature>
<evidence type="ECO:0000313" key="10">
    <source>
        <dbReference type="EMBL" id="TLS35759.1"/>
    </source>
</evidence>
<dbReference type="Pfam" id="PF00892">
    <property type="entry name" value="EamA"/>
    <property type="match status" value="1"/>
</dbReference>
<dbReference type="SUPFAM" id="SSF103481">
    <property type="entry name" value="Multidrug resistance efflux transporter EmrE"/>
    <property type="match status" value="2"/>
</dbReference>
<evidence type="ECO:0000256" key="6">
    <source>
        <dbReference type="ARBA" id="ARBA00022989"/>
    </source>
</evidence>
<evidence type="ECO:0000259" key="9">
    <source>
        <dbReference type="Pfam" id="PF00892"/>
    </source>
</evidence>
<feature type="transmembrane region" description="Helical" evidence="8">
    <location>
        <begin position="277"/>
        <end position="295"/>
    </location>
</feature>
<dbReference type="NCBIfam" id="TIGR00688">
    <property type="entry name" value="rarD"/>
    <property type="match status" value="1"/>
</dbReference>
<keyword evidence="4" id="KW-1003">Cell membrane</keyword>
<dbReference type="InterPro" id="IPR000620">
    <property type="entry name" value="EamA_dom"/>
</dbReference>
<dbReference type="InterPro" id="IPR004626">
    <property type="entry name" value="RarD"/>
</dbReference>
<comment type="subcellular location">
    <subcellularLocation>
        <location evidence="1">Cell membrane</location>
        <topology evidence="1">Multi-pass membrane protein</topology>
    </subcellularLocation>
</comment>
<feature type="transmembrane region" description="Helical" evidence="8">
    <location>
        <begin position="223"/>
        <end position="241"/>
    </location>
</feature>
<dbReference type="AlphaFoldDB" id="A0A5R9EZ70"/>
<evidence type="ECO:0000256" key="1">
    <source>
        <dbReference type="ARBA" id="ARBA00004651"/>
    </source>
</evidence>
<feature type="transmembrane region" description="Helical" evidence="8">
    <location>
        <begin position="44"/>
        <end position="61"/>
    </location>
</feature>